<dbReference type="SMART" id="SM00256">
    <property type="entry name" value="FBOX"/>
    <property type="match status" value="1"/>
</dbReference>
<reference evidence="2 3" key="1">
    <citation type="submission" date="2020-02" db="EMBL/GenBank/DDBJ databases">
        <authorList>
            <person name="Ma Q."/>
            <person name="Huang Y."/>
            <person name="Song X."/>
            <person name="Pei D."/>
        </authorList>
    </citation>
    <scope>NUCLEOTIDE SEQUENCE [LARGE SCALE GENOMIC DNA]</scope>
    <source>
        <strain evidence="2">Sxm20200214</strain>
        <tissue evidence="2">Leaf</tissue>
    </source>
</reference>
<evidence type="ECO:0000259" key="1">
    <source>
        <dbReference type="PROSITE" id="PS50181"/>
    </source>
</evidence>
<feature type="domain" description="F-box" evidence="1">
    <location>
        <begin position="15"/>
        <end position="68"/>
    </location>
</feature>
<dbReference type="PROSITE" id="PS50181">
    <property type="entry name" value="FBOX"/>
    <property type="match status" value="1"/>
</dbReference>
<keyword evidence="3" id="KW-1185">Reference proteome</keyword>
<dbReference type="EMBL" id="JAAMPC010000007">
    <property type="protein sequence ID" value="KAG2301947.1"/>
    <property type="molecule type" value="Genomic_DNA"/>
</dbReference>
<dbReference type="OrthoDB" id="1088745at2759"/>
<name>A0A8X7S9I4_BRACI</name>
<sequence>MDDETSSAKEKQTNSDEISNLPDSLLCKILSHLSTKESVRTSVLSNRWRNLWSHVPALDLDSNNFRDENVFASFVDKFLCSDDEQQQHLERFKLIYEVYEHDASRFESWIDAVIRRRVCHLKVHTDRLTLSAIFCNIINEINLIPRSSTRCQESWISFLFFSF</sequence>
<proteinExistence type="predicted"/>
<organism evidence="2 3">
    <name type="scientific">Brassica carinata</name>
    <name type="common">Ethiopian mustard</name>
    <name type="synonym">Abyssinian cabbage</name>
    <dbReference type="NCBI Taxonomy" id="52824"/>
    <lineage>
        <taxon>Eukaryota</taxon>
        <taxon>Viridiplantae</taxon>
        <taxon>Streptophyta</taxon>
        <taxon>Embryophyta</taxon>
        <taxon>Tracheophyta</taxon>
        <taxon>Spermatophyta</taxon>
        <taxon>Magnoliopsida</taxon>
        <taxon>eudicotyledons</taxon>
        <taxon>Gunneridae</taxon>
        <taxon>Pentapetalae</taxon>
        <taxon>rosids</taxon>
        <taxon>malvids</taxon>
        <taxon>Brassicales</taxon>
        <taxon>Brassicaceae</taxon>
        <taxon>Brassiceae</taxon>
        <taxon>Brassica</taxon>
    </lineage>
</organism>
<dbReference type="PANTHER" id="PTHR31293">
    <property type="entry name" value="RNI-LIKE SUPERFAMILY PROTEIN"/>
    <property type="match status" value="1"/>
</dbReference>
<protein>
    <recommendedName>
        <fullName evidence="1">F-box domain-containing protein</fullName>
    </recommendedName>
</protein>
<dbReference type="InterPro" id="IPR053781">
    <property type="entry name" value="F-box_AtFBL13-like"/>
</dbReference>
<comment type="caution">
    <text evidence="2">The sequence shown here is derived from an EMBL/GenBank/DDBJ whole genome shotgun (WGS) entry which is preliminary data.</text>
</comment>
<dbReference type="AlphaFoldDB" id="A0A8X7S9I4"/>
<evidence type="ECO:0000313" key="2">
    <source>
        <dbReference type="EMBL" id="KAG2301947.1"/>
    </source>
</evidence>
<dbReference type="Gene3D" id="1.20.1280.50">
    <property type="match status" value="1"/>
</dbReference>
<dbReference type="PANTHER" id="PTHR31293:SF12">
    <property type="entry name" value="RNI-LIKE SUPERFAMILY PROTEIN"/>
    <property type="match status" value="1"/>
</dbReference>
<dbReference type="SUPFAM" id="SSF81383">
    <property type="entry name" value="F-box domain"/>
    <property type="match status" value="1"/>
</dbReference>
<dbReference type="InterPro" id="IPR055294">
    <property type="entry name" value="FBL60-like"/>
</dbReference>
<dbReference type="InterPro" id="IPR001810">
    <property type="entry name" value="F-box_dom"/>
</dbReference>
<evidence type="ECO:0000313" key="3">
    <source>
        <dbReference type="Proteomes" id="UP000886595"/>
    </source>
</evidence>
<accession>A0A8X7S9I4</accession>
<dbReference type="Proteomes" id="UP000886595">
    <property type="component" value="Unassembled WGS sequence"/>
</dbReference>
<dbReference type="Pfam" id="PF00646">
    <property type="entry name" value="F-box"/>
    <property type="match status" value="1"/>
</dbReference>
<gene>
    <name evidence="2" type="ORF">Bca52824_030598</name>
</gene>
<dbReference type="CDD" id="cd22160">
    <property type="entry name" value="F-box_AtFBL13-like"/>
    <property type="match status" value="1"/>
</dbReference>
<dbReference type="InterPro" id="IPR036047">
    <property type="entry name" value="F-box-like_dom_sf"/>
</dbReference>